<evidence type="ECO:0000313" key="3">
    <source>
        <dbReference type="EMBL" id="GLW63806.1"/>
    </source>
</evidence>
<proteinExistence type="predicted"/>
<keyword evidence="2" id="KW-0472">Membrane</keyword>
<feature type="region of interest" description="Disordered" evidence="1">
    <location>
        <begin position="171"/>
        <end position="209"/>
    </location>
</feature>
<feature type="compositionally biased region" description="Gly residues" evidence="1">
    <location>
        <begin position="171"/>
        <end position="182"/>
    </location>
</feature>
<sequence>MRCMGRMPSAPGDEKPRNETEHERLDRQLMELLQGFRVAVTGVQVLFAFLLTVPFAVGFRDVDDGGRALYYVALLGAALASICFIAPVTQHRILFRLGQKSLLIRRANRFGICGAVALAVSITAATALIMETLLSDAAAAVGGAVIAALCAWAWFVQPLLSRRAVLAARNGSGGGSRDGGLGAAEPPARAPAEGSGAASRATAPERDDP</sequence>
<feature type="transmembrane region" description="Helical" evidence="2">
    <location>
        <begin position="69"/>
        <end position="89"/>
    </location>
</feature>
<evidence type="ECO:0000256" key="1">
    <source>
        <dbReference type="SAM" id="MobiDB-lite"/>
    </source>
</evidence>
<evidence type="ECO:0000256" key="2">
    <source>
        <dbReference type="SAM" id="Phobius"/>
    </source>
</evidence>
<dbReference type="Proteomes" id="UP001165124">
    <property type="component" value="Unassembled WGS sequence"/>
</dbReference>
<keyword evidence="2" id="KW-0812">Transmembrane</keyword>
<dbReference type="InterPro" id="IPR046291">
    <property type="entry name" value="DUF6328"/>
</dbReference>
<protein>
    <submittedName>
        <fullName evidence="3">Uncharacterized protein</fullName>
    </submittedName>
</protein>
<evidence type="ECO:0000313" key="4">
    <source>
        <dbReference type="Proteomes" id="UP001165124"/>
    </source>
</evidence>
<accession>A0A9W6PV73</accession>
<name>A0A9W6PV73_9ACTN</name>
<feature type="transmembrane region" description="Helical" evidence="2">
    <location>
        <begin position="36"/>
        <end position="57"/>
    </location>
</feature>
<feature type="region of interest" description="Disordered" evidence="1">
    <location>
        <begin position="1"/>
        <end position="21"/>
    </location>
</feature>
<feature type="transmembrane region" description="Helical" evidence="2">
    <location>
        <begin position="110"/>
        <end position="131"/>
    </location>
</feature>
<dbReference type="Pfam" id="PF19853">
    <property type="entry name" value="DUF6328"/>
    <property type="match status" value="1"/>
</dbReference>
<feature type="compositionally biased region" description="Low complexity" evidence="1">
    <location>
        <begin position="183"/>
        <end position="201"/>
    </location>
</feature>
<feature type="compositionally biased region" description="Basic and acidic residues" evidence="1">
    <location>
        <begin position="12"/>
        <end position="21"/>
    </location>
</feature>
<comment type="caution">
    <text evidence="3">The sequence shown here is derived from an EMBL/GenBank/DDBJ whole genome shotgun (WGS) entry which is preliminary data.</text>
</comment>
<keyword evidence="2" id="KW-1133">Transmembrane helix</keyword>
<reference evidence="3" key="1">
    <citation type="submission" date="2023-02" db="EMBL/GenBank/DDBJ databases">
        <title>Actinomadura rubrobrunea NBRC 14622.</title>
        <authorList>
            <person name="Ichikawa N."/>
            <person name="Sato H."/>
            <person name="Tonouchi N."/>
        </authorList>
    </citation>
    <scope>NUCLEOTIDE SEQUENCE</scope>
    <source>
        <strain evidence="3">NBRC 14622</strain>
    </source>
</reference>
<feature type="transmembrane region" description="Helical" evidence="2">
    <location>
        <begin position="137"/>
        <end position="156"/>
    </location>
</feature>
<keyword evidence="4" id="KW-1185">Reference proteome</keyword>
<dbReference type="EMBL" id="BSRZ01000003">
    <property type="protein sequence ID" value="GLW63806.1"/>
    <property type="molecule type" value="Genomic_DNA"/>
</dbReference>
<gene>
    <name evidence="3" type="ORF">Arub01_20500</name>
</gene>
<organism evidence="3 4">
    <name type="scientific">Actinomadura rubrobrunea</name>
    <dbReference type="NCBI Taxonomy" id="115335"/>
    <lineage>
        <taxon>Bacteria</taxon>
        <taxon>Bacillati</taxon>
        <taxon>Actinomycetota</taxon>
        <taxon>Actinomycetes</taxon>
        <taxon>Streptosporangiales</taxon>
        <taxon>Thermomonosporaceae</taxon>
        <taxon>Actinomadura</taxon>
    </lineage>
</organism>
<dbReference type="AlphaFoldDB" id="A0A9W6PV73"/>